<name>A0A6G7Y7N6_9ACTN</name>
<gene>
    <name evidence="8" type="primary">pepA</name>
    <name evidence="11" type="ORF">G7070_12310</name>
</gene>
<evidence type="ECO:0000256" key="4">
    <source>
        <dbReference type="ARBA" id="ARBA00022438"/>
    </source>
</evidence>
<feature type="compositionally biased region" description="Polar residues" evidence="9">
    <location>
        <begin position="1"/>
        <end position="18"/>
    </location>
</feature>
<evidence type="ECO:0000256" key="7">
    <source>
        <dbReference type="ARBA" id="ARBA00049972"/>
    </source>
</evidence>
<dbReference type="InterPro" id="IPR000819">
    <property type="entry name" value="Peptidase_M17_C"/>
</dbReference>
<dbReference type="Gene3D" id="3.40.220.10">
    <property type="entry name" value="Leucine Aminopeptidase, subunit E, domain 1"/>
    <property type="match status" value="1"/>
</dbReference>
<keyword evidence="8" id="KW-0479">Metal-binding</keyword>
<keyword evidence="8" id="KW-0464">Manganese</keyword>
<reference evidence="11 12" key="1">
    <citation type="submission" date="2020-03" db="EMBL/GenBank/DDBJ databases">
        <title>Propioniciclava sp. nov., isolated from Hydrophilus acuminatus.</title>
        <authorList>
            <person name="Hyun D.-W."/>
            <person name="Bae J.-W."/>
        </authorList>
    </citation>
    <scope>NUCLEOTIDE SEQUENCE [LARGE SCALE GENOMIC DNA]</scope>
    <source>
        <strain evidence="11 12">HDW11</strain>
    </source>
</reference>
<feature type="binding site" evidence="8">
    <location>
        <position position="326"/>
    </location>
    <ligand>
        <name>Mn(2+)</name>
        <dbReference type="ChEBI" id="CHEBI:29035"/>
        <label>2</label>
    </ligand>
</feature>
<dbReference type="InterPro" id="IPR008283">
    <property type="entry name" value="Peptidase_M17_N"/>
</dbReference>
<evidence type="ECO:0000256" key="1">
    <source>
        <dbReference type="ARBA" id="ARBA00000135"/>
    </source>
</evidence>
<evidence type="ECO:0000313" key="12">
    <source>
        <dbReference type="Proteomes" id="UP000501058"/>
    </source>
</evidence>
<comment type="subcellular location">
    <subcellularLocation>
        <location evidence="8">Cytoplasm</location>
    </subcellularLocation>
</comment>
<feature type="binding site" evidence="8">
    <location>
        <position position="303"/>
    </location>
    <ligand>
        <name>Mn(2+)</name>
        <dbReference type="ChEBI" id="CHEBI:29035"/>
        <label>2</label>
    </ligand>
</feature>
<dbReference type="SUPFAM" id="SSF53187">
    <property type="entry name" value="Zn-dependent exopeptidases"/>
    <property type="match status" value="1"/>
</dbReference>
<comment type="catalytic activity">
    <reaction evidence="2 8">
        <text>Release of an N-terminal amino acid, preferentially leucine, but not glutamic or aspartic acids.</text>
        <dbReference type="EC" id="3.4.11.10"/>
    </reaction>
</comment>
<dbReference type="PANTHER" id="PTHR11963">
    <property type="entry name" value="LEUCINE AMINOPEPTIDASE-RELATED"/>
    <property type="match status" value="1"/>
</dbReference>
<feature type="active site" evidence="8">
    <location>
        <position position="315"/>
    </location>
</feature>
<comment type="cofactor">
    <cofactor evidence="8">
        <name>Mn(2+)</name>
        <dbReference type="ChEBI" id="CHEBI:29035"/>
    </cofactor>
    <text evidence="8">Binds 2 manganese ions per subunit.</text>
</comment>
<dbReference type="InterPro" id="IPR043472">
    <property type="entry name" value="Macro_dom-like"/>
</dbReference>
<dbReference type="Pfam" id="PF02789">
    <property type="entry name" value="Peptidase_M17_N"/>
    <property type="match status" value="1"/>
</dbReference>
<dbReference type="PROSITE" id="PS00631">
    <property type="entry name" value="CYTOSOL_AP"/>
    <property type="match status" value="1"/>
</dbReference>
<dbReference type="EC" id="3.4.11.10" evidence="8"/>
<dbReference type="Proteomes" id="UP000501058">
    <property type="component" value="Chromosome"/>
</dbReference>
<dbReference type="SUPFAM" id="SSF52949">
    <property type="entry name" value="Macro domain-like"/>
    <property type="match status" value="1"/>
</dbReference>
<feature type="binding site" evidence="8">
    <location>
        <position position="308"/>
    </location>
    <ligand>
        <name>Mn(2+)</name>
        <dbReference type="ChEBI" id="CHEBI:29035"/>
        <label>1</label>
    </ligand>
</feature>
<comment type="similarity">
    <text evidence="3 8">Belongs to the peptidase M17 family.</text>
</comment>
<dbReference type="PANTHER" id="PTHR11963:SF23">
    <property type="entry name" value="CYTOSOL AMINOPEPTIDASE"/>
    <property type="match status" value="1"/>
</dbReference>
<feature type="binding site" evidence="8">
    <location>
        <position position="387"/>
    </location>
    <ligand>
        <name>Mn(2+)</name>
        <dbReference type="ChEBI" id="CHEBI:29035"/>
        <label>1</label>
    </ligand>
</feature>
<feature type="domain" description="Cytosol aminopeptidase" evidence="10">
    <location>
        <begin position="383"/>
        <end position="390"/>
    </location>
</feature>
<evidence type="ECO:0000313" key="11">
    <source>
        <dbReference type="EMBL" id="QIK72904.1"/>
    </source>
</evidence>
<dbReference type="EC" id="3.4.11.1" evidence="8"/>
<feature type="binding site" evidence="8">
    <location>
        <position position="308"/>
    </location>
    <ligand>
        <name>Mn(2+)</name>
        <dbReference type="ChEBI" id="CHEBI:29035"/>
        <label>2</label>
    </ligand>
</feature>
<evidence type="ECO:0000256" key="5">
    <source>
        <dbReference type="ARBA" id="ARBA00022670"/>
    </source>
</evidence>
<dbReference type="HAMAP" id="MF_00181">
    <property type="entry name" value="Cytosol_peptidase_M17"/>
    <property type="match status" value="1"/>
</dbReference>
<dbReference type="GO" id="GO:0006508">
    <property type="term" value="P:proteolysis"/>
    <property type="evidence" value="ECO:0007669"/>
    <property type="project" value="UniProtKB-KW"/>
</dbReference>
<keyword evidence="4 8" id="KW-0031">Aminopeptidase</keyword>
<keyword evidence="5 8" id="KW-0645">Protease</keyword>
<dbReference type="Pfam" id="PF00883">
    <property type="entry name" value="Peptidase_M17"/>
    <property type="match status" value="1"/>
</dbReference>
<evidence type="ECO:0000256" key="6">
    <source>
        <dbReference type="ARBA" id="ARBA00022801"/>
    </source>
</evidence>
<evidence type="ECO:0000256" key="8">
    <source>
        <dbReference type="HAMAP-Rule" id="MF_00181"/>
    </source>
</evidence>
<evidence type="ECO:0000259" key="10">
    <source>
        <dbReference type="PROSITE" id="PS00631"/>
    </source>
</evidence>
<dbReference type="EMBL" id="CP049865">
    <property type="protein sequence ID" value="QIK72904.1"/>
    <property type="molecule type" value="Genomic_DNA"/>
</dbReference>
<feature type="binding site" evidence="8">
    <location>
        <position position="385"/>
    </location>
    <ligand>
        <name>Mn(2+)</name>
        <dbReference type="ChEBI" id="CHEBI:29035"/>
        <label>1</label>
    </ligand>
</feature>
<dbReference type="CDD" id="cd00433">
    <property type="entry name" value="Peptidase_M17"/>
    <property type="match status" value="1"/>
</dbReference>
<keyword evidence="8" id="KW-0963">Cytoplasm</keyword>
<dbReference type="GO" id="GO:0030145">
    <property type="term" value="F:manganese ion binding"/>
    <property type="evidence" value="ECO:0007669"/>
    <property type="project" value="UniProtKB-UniRule"/>
</dbReference>
<evidence type="ECO:0000256" key="3">
    <source>
        <dbReference type="ARBA" id="ARBA00009528"/>
    </source>
</evidence>
<dbReference type="GO" id="GO:0005737">
    <property type="term" value="C:cytoplasm"/>
    <property type="evidence" value="ECO:0007669"/>
    <property type="project" value="UniProtKB-SubCell"/>
</dbReference>
<keyword evidence="12" id="KW-1185">Reference proteome</keyword>
<dbReference type="NCBIfam" id="NF002073">
    <property type="entry name" value="PRK00913.1-2"/>
    <property type="match status" value="1"/>
</dbReference>
<sequence>MRSTYPSGRARSASSACPSGTRRAATVSRLASRATTRRDETCDQRFAAPITAVSSLPKDADVLVVGLAEASGGPVLVGAGEDLDKAWTKRQGASLLASAQQLGATTKVGATVTLPGVPVVVVTGLGGVDVTPEQVRRAAGSGVRAAAATAGDRHLKVAISVDAVEPEVVRGVAEGALLGSYGYVKASSEPASDPIASLAVVSAAKDAGAQVEAAATVARAVNRARDWVNTPANLLYPETFAEDARAVAKAAKLDVEVLDEKALARGGYGGILAVGGGSTRPPRLVRISYNPRGAKAHLALVGKGITFDTGGLNLKPADGMITMKTDMAGAAAVISAIAAIAELKLKVRVTAYAAMAENMPSGSAYRPSDVLTMYGGKTVENANSDAEGRLVMADALVRASEDDPDLTVDIATLTGACVVALGERVAGLMASDDGTADTLLDAAEASGEAFWQLPIPEHIHDNLRSEVADLASSGTTRYGGALTAAAFLQEFVPEGEPWAHLDIAGPAWNTGGPYDYVPKGGTGSGVRTLVALARTLADARS</sequence>
<evidence type="ECO:0000256" key="2">
    <source>
        <dbReference type="ARBA" id="ARBA00000967"/>
    </source>
</evidence>
<dbReference type="InterPro" id="IPR011356">
    <property type="entry name" value="Leucine_aapep/pepB"/>
</dbReference>
<dbReference type="KEGG" id="prv:G7070_12310"/>
<dbReference type="Gene3D" id="3.40.630.10">
    <property type="entry name" value="Zn peptidases"/>
    <property type="match status" value="1"/>
</dbReference>
<dbReference type="PRINTS" id="PR00481">
    <property type="entry name" value="LAMNOPPTDASE"/>
</dbReference>
<accession>A0A6G7Y7N6</accession>
<comment type="function">
    <text evidence="7 8">Presumably involved in the processing and regular turnover of intracellular proteins. Catalyzes the removal of unsubstituted N-terminal amino acids from various peptides.</text>
</comment>
<evidence type="ECO:0000256" key="9">
    <source>
        <dbReference type="SAM" id="MobiDB-lite"/>
    </source>
</evidence>
<keyword evidence="6 8" id="KW-0378">Hydrolase</keyword>
<organism evidence="11 12">
    <name type="scientific">Propioniciclava coleopterorum</name>
    <dbReference type="NCBI Taxonomy" id="2714937"/>
    <lineage>
        <taxon>Bacteria</taxon>
        <taxon>Bacillati</taxon>
        <taxon>Actinomycetota</taxon>
        <taxon>Actinomycetes</taxon>
        <taxon>Propionibacteriales</taxon>
        <taxon>Propionibacteriaceae</taxon>
        <taxon>Propioniciclava</taxon>
    </lineage>
</organism>
<proteinExistence type="inferred from homology"/>
<protein>
    <recommendedName>
        <fullName evidence="8">Probable cytosol aminopeptidase</fullName>
        <ecNumber evidence="8">3.4.11.1</ecNumber>
    </recommendedName>
    <alternativeName>
        <fullName evidence="8">Leucine aminopeptidase</fullName>
        <shortName evidence="8">LAP</shortName>
        <ecNumber evidence="8">3.4.11.10</ecNumber>
    </alternativeName>
    <alternativeName>
        <fullName evidence="8">Leucyl aminopeptidase</fullName>
    </alternativeName>
</protein>
<feature type="binding site" evidence="8">
    <location>
        <position position="387"/>
    </location>
    <ligand>
        <name>Mn(2+)</name>
        <dbReference type="ChEBI" id="CHEBI:29035"/>
        <label>2</label>
    </ligand>
</feature>
<comment type="catalytic activity">
    <reaction evidence="1 8">
        <text>Release of an N-terminal amino acid, Xaa-|-Yaa-, in which Xaa is preferably Leu, but may be other amino acids including Pro although not Arg or Lys, and Yaa may be Pro. Amino acid amides and methyl esters are also readily hydrolyzed, but rates on arylamides are exceedingly low.</text>
        <dbReference type="EC" id="3.4.11.1"/>
    </reaction>
</comment>
<feature type="region of interest" description="Disordered" evidence="9">
    <location>
        <begin position="1"/>
        <end position="36"/>
    </location>
</feature>
<feature type="active site" evidence="8">
    <location>
        <position position="389"/>
    </location>
</feature>
<dbReference type="AlphaFoldDB" id="A0A6G7Y7N6"/>
<dbReference type="GO" id="GO:0070006">
    <property type="term" value="F:metalloaminopeptidase activity"/>
    <property type="evidence" value="ECO:0007669"/>
    <property type="project" value="InterPro"/>
</dbReference>
<dbReference type="InterPro" id="IPR023042">
    <property type="entry name" value="Peptidase_M17_leu_NH2_pept"/>
</dbReference>